<protein>
    <submittedName>
        <fullName evidence="1">Uncharacterized protein</fullName>
    </submittedName>
</protein>
<reference evidence="1 2" key="1">
    <citation type="journal article" date="2021" name="BMC Genomics">
        <title>Datura genome reveals duplications of psychoactive alkaloid biosynthetic genes and high mutation rate following tissue culture.</title>
        <authorList>
            <person name="Rajewski A."/>
            <person name="Carter-House D."/>
            <person name="Stajich J."/>
            <person name="Litt A."/>
        </authorList>
    </citation>
    <scope>NUCLEOTIDE SEQUENCE [LARGE SCALE GENOMIC DNA]</scope>
    <source>
        <strain evidence="1">AR-01</strain>
    </source>
</reference>
<name>A0ABS8SUN7_DATST</name>
<keyword evidence="2" id="KW-1185">Reference proteome</keyword>
<organism evidence="1 2">
    <name type="scientific">Datura stramonium</name>
    <name type="common">Jimsonweed</name>
    <name type="synonym">Common thornapple</name>
    <dbReference type="NCBI Taxonomy" id="4076"/>
    <lineage>
        <taxon>Eukaryota</taxon>
        <taxon>Viridiplantae</taxon>
        <taxon>Streptophyta</taxon>
        <taxon>Embryophyta</taxon>
        <taxon>Tracheophyta</taxon>
        <taxon>Spermatophyta</taxon>
        <taxon>Magnoliopsida</taxon>
        <taxon>eudicotyledons</taxon>
        <taxon>Gunneridae</taxon>
        <taxon>Pentapetalae</taxon>
        <taxon>asterids</taxon>
        <taxon>lamiids</taxon>
        <taxon>Solanales</taxon>
        <taxon>Solanaceae</taxon>
        <taxon>Solanoideae</taxon>
        <taxon>Datureae</taxon>
        <taxon>Datura</taxon>
    </lineage>
</organism>
<dbReference type="Proteomes" id="UP000823775">
    <property type="component" value="Unassembled WGS sequence"/>
</dbReference>
<comment type="caution">
    <text evidence="1">The sequence shown here is derived from an EMBL/GenBank/DDBJ whole genome shotgun (WGS) entry which is preliminary data.</text>
</comment>
<proteinExistence type="predicted"/>
<evidence type="ECO:0000313" key="2">
    <source>
        <dbReference type="Proteomes" id="UP000823775"/>
    </source>
</evidence>
<gene>
    <name evidence="1" type="ORF">HAX54_048000</name>
</gene>
<accession>A0ABS8SUN7</accession>
<evidence type="ECO:0000313" key="1">
    <source>
        <dbReference type="EMBL" id="MCD7462204.1"/>
    </source>
</evidence>
<dbReference type="EMBL" id="JACEIK010000788">
    <property type="protein sequence ID" value="MCD7462204.1"/>
    <property type="molecule type" value="Genomic_DNA"/>
</dbReference>
<sequence>MARLKKRLKKEKENWVDELLEYSGHTALLQHPVPKRTFSQSCIDPRYYHRRIKLCYFKDGHLVLYKVALNSQDPNAERMNPNWEDPYWCIQQSIIPVSQLGWDQ</sequence>